<evidence type="ECO:0000259" key="8">
    <source>
        <dbReference type="Pfam" id="PF01545"/>
    </source>
</evidence>
<feature type="transmembrane region" description="Helical" evidence="7">
    <location>
        <begin position="720"/>
        <end position="738"/>
    </location>
</feature>
<feature type="transmembrane region" description="Helical" evidence="7">
    <location>
        <begin position="647"/>
        <end position="669"/>
    </location>
</feature>
<evidence type="ECO:0000256" key="7">
    <source>
        <dbReference type="SAM" id="Phobius"/>
    </source>
</evidence>
<evidence type="ECO:0000256" key="4">
    <source>
        <dbReference type="ARBA" id="ARBA00022989"/>
    </source>
</evidence>
<dbReference type="PANTHER" id="PTHR43840">
    <property type="entry name" value="MITOCHONDRIAL METAL TRANSPORTER 1-RELATED"/>
    <property type="match status" value="1"/>
</dbReference>
<dbReference type="Pfam" id="PF01545">
    <property type="entry name" value="Cation_efflux"/>
    <property type="match status" value="1"/>
</dbReference>
<dbReference type="SUPFAM" id="SSF160240">
    <property type="entry name" value="Cation efflux protein cytoplasmic domain-like"/>
    <property type="match status" value="1"/>
</dbReference>
<dbReference type="InterPro" id="IPR002524">
    <property type="entry name" value="Cation_efflux"/>
</dbReference>
<keyword evidence="3 7" id="KW-0812">Transmembrane</keyword>
<dbReference type="Gene3D" id="1.20.1510.10">
    <property type="entry name" value="Cation efflux protein transmembrane domain"/>
    <property type="match status" value="1"/>
</dbReference>
<organism evidence="9 10">
    <name type="scientific">Paraconiothyrium brasiliense</name>
    <dbReference type="NCBI Taxonomy" id="300254"/>
    <lineage>
        <taxon>Eukaryota</taxon>
        <taxon>Fungi</taxon>
        <taxon>Dikarya</taxon>
        <taxon>Ascomycota</taxon>
        <taxon>Pezizomycotina</taxon>
        <taxon>Dothideomycetes</taxon>
        <taxon>Pleosporomycetidae</taxon>
        <taxon>Pleosporales</taxon>
        <taxon>Massarineae</taxon>
        <taxon>Didymosphaeriaceae</taxon>
        <taxon>Paraconiothyrium</taxon>
    </lineage>
</organism>
<dbReference type="InterPro" id="IPR050291">
    <property type="entry name" value="CDF_Transporter"/>
</dbReference>
<feature type="region of interest" description="Disordered" evidence="6">
    <location>
        <begin position="153"/>
        <end position="203"/>
    </location>
</feature>
<keyword evidence="10" id="KW-1185">Reference proteome</keyword>
<evidence type="ECO:0000256" key="5">
    <source>
        <dbReference type="ARBA" id="ARBA00023136"/>
    </source>
</evidence>
<feature type="compositionally biased region" description="Acidic residues" evidence="6">
    <location>
        <begin position="155"/>
        <end position="167"/>
    </location>
</feature>
<keyword evidence="2" id="KW-0813">Transport</keyword>
<dbReference type="Gene3D" id="3.30.70.1350">
    <property type="entry name" value="Cation efflux protein, cytoplasmic domain"/>
    <property type="match status" value="1"/>
</dbReference>
<dbReference type="Proteomes" id="UP001521785">
    <property type="component" value="Unassembled WGS sequence"/>
</dbReference>
<evidence type="ECO:0000256" key="2">
    <source>
        <dbReference type="ARBA" id="ARBA00022448"/>
    </source>
</evidence>
<feature type="domain" description="Cation efflux protein transmembrane" evidence="8">
    <location>
        <begin position="651"/>
        <end position="844"/>
    </location>
</feature>
<comment type="caution">
    <text evidence="9">The sequence shown here is derived from an EMBL/GenBank/DDBJ whole genome shotgun (WGS) entry which is preliminary data.</text>
</comment>
<dbReference type="EMBL" id="JAKJXO020000003">
    <property type="protein sequence ID" value="KAL1608121.1"/>
    <property type="molecule type" value="Genomic_DNA"/>
</dbReference>
<accession>A0ABR3RUK8</accession>
<dbReference type="InterPro" id="IPR036837">
    <property type="entry name" value="Cation_efflux_CTD_sf"/>
</dbReference>
<keyword evidence="5 7" id="KW-0472">Membrane</keyword>
<reference evidence="9 10" key="1">
    <citation type="submission" date="2024-02" db="EMBL/GenBank/DDBJ databases">
        <title>De novo assembly and annotation of 12 fungi associated with fruit tree decline syndrome in Ontario, Canada.</title>
        <authorList>
            <person name="Sulman M."/>
            <person name="Ellouze W."/>
            <person name="Ilyukhin E."/>
        </authorList>
    </citation>
    <scope>NUCLEOTIDE SEQUENCE [LARGE SCALE GENOMIC DNA]</scope>
    <source>
        <strain evidence="9 10">M42-189</strain>
    </source>
</reference>
<protein>
    <recommendedName>
        <fullName evidence="8">Cation efflux protein transmembrane domain-containing protein</fullName>
    </recommendedName>
</protein>
<gene>
    <name evidence="9" type="ORF">SLS60_003060</name>
</gene>
<dbReference type="InterPro" id="IPR027469">
    <property type="entry name" value="Cation_efflux_TMD_sf"/>
</dbReference>
<evidence type="ECO:0000256" key="6">
    <source>
        <dbReference type="SAM" id="MobiDB-lite"/>
    </source>
</evidence>
<proteinExistence type="predicted"/>
<dbReference type="NCBIfam" id="TIGR01297">
    <property type="entry name" value="CDF"/>
    <property type="match status" value="1"/>
</dbReference>
<feature type="compositionally biased region" description="Low complexity" evidence="6">
    <location>
        <begin position="180"/>
        <end position="196"/>
    </location>
</feature>
<name>A0ABR3RUK8_9PLEO</name>
<comment type="subcellular location">
    <subcellularLocation>
        <location evidence="1">Membrane</location>
        <topology evidence="1">Multi-pass membrane protein</topology>
    </subcellularLocation>
</comment>
<sequence>MNGHAACAAIKASYGQTPGYGFLMGGPPGKPRDPTRFSTYAMCLCRYNAYKFFRQLLSAYHCAKNSTGNALAAYPPEFHEHILGILGWKLERKCAAEIGFSSPDRLNAYIDYVAAIREKLGRMPQKHDPTIYRRLFCELLKYDAAAIDANKDSFMDDTVDDPMDIDDTLTTPDPQPQPNASTESDGTDTTGSSATEVAATRDDTPMEIDSAETGVVKEAVVIEEKQEVIKEAAVVEEKQKVVKEVAVVEEKQKVVKEVVVVQEKQKPTSIPGSSHKDATVRGAVGGSAKVSQPAEANRAPAKVTGKTPTDRVEEGYRKARTEEGLAFTFVEHEFLDTVPSENRTNLLQQVFSTLKQENDGWTSRHGSLGISDWRLERWARKIEDDVAKQAEKNLPDPTSLFPTQITDKQVYDRGARGIVAKMVDPLAFFKNTVRRLMKKIVFMEDDKPVVVVKRAVDKNLPPRPDALGGDTVFNAGTKRTMEMALYMRDVVQSTRRGDEQQYRRFDLENGNGQPYTPHPRQRFRDAVDATVSNQHAKDLKKQLLEDVDHNALEKFRKSDEDLKKINSKKVRKFYDDQNSRLDDWLEVDSIVSTLADDVLDSMGPRDLDHDGVAEDRGPLGMSEDRVECFLPDEERERRRKSARHVKWAININVIVNILLLAAKCIAAIWSNSLSLIASLVDSALDLLCTLIIWSTNRLVGWKLDRLRKKFPVGRRRLEPIGILVFSIIMIVSFIQILQESVQKLLPSGEHKTAELPPAAIGAMVATIVVKGTIWIGCARIKTTQVQALAQDCKTDVYFNTLSLAFPLIGSQLDVWWLDPVGATILSLFIIYDWAGTMLENVTRLSGEAADDRTARKMMFMAWRFAPLVQGYKSIKCYHAGDGVWVEMDVLMDPKAPLKKCHDIAETLQYCAEGLKEVDRAFVTMDYTSEGPAGHAAENE</sequence>
<evidence type="ECO:0000256" key="1">
    <source>
        <dbReference type="ARBA" id="ARBA00004141"/>
    </source>
</evidence>
<evidence type="ECO:0000256" key="3">
    <source>
        <dbReference type="ARBA" id="ARBA00022692"/>
    </source>
</evidence>
<dbReference type="PANTHER" id="PTHR43840:SF11">
    <property type="entry name" value="CATION DIFFUSION FACILITATOR 10"/>
    <property type="match status" value="1"/>
</dbReference>
<dbReference type="SUPFAM" id="SSF161111">
    <property type="entry name" value="Cation efflux protein transmembrane domain-like"/>
    <property type="match status" value="1"/>
</dbReference>
<feature type="transmembrane region" description="Helical" evidence="7">
    <location>
        <begin position="758"/>
        <end position="777"/>
    </location>
</feature>
<dbReference type="InterPro" id="IPR058533">
    <property type="entry name" value="Cation_efflux_TM"/>
</dbReference>
<keyword evidence="4 7" id="KW-1133">Transmembrane helix</keyword>
<feature type="transmembrane region" description="Helical" evidence="7">
    <location>
        <begin position="675"/>
        <end position="699"/>
    </location>
</feature>
<evidence type="ECO:0000313" key="9">
    <source>
        <dbReference type="EMBL" id="KAL1608121.1"/>
    </source>
</evidence>
<feature type="region of interest" description="Disordered" evidence="6">
    <location>
        <begin position="267"/>
        <end position="313"/>
    </location>
</feature>
<evidence type="ECO:0000313" key="10">
    <source>
        <dbReference type="Proteomes" id="UP001521785"/>
    </source>
</evidence>